<organism evidence="1 2">
    <name type="scientific">Ricinus communis</name>
    <name type="common">Castor bean</name>
    <dbReference type="NCBI Taxonomy" id="3988"/>
    <lineage>
        <taxon>Eukaryota</taxon>
        <taxon>Viridiplantae</taxon>
        <taxon>Streptophyta</taxon>
        <taxon>Embryophyta</taxon>
        <taxon>Tracheophyta</taxon>
        <taxon>Spermatophyta</taxon>
        <taxon>Magnoliopsida</taxon>
        <taxon>eudicotyledons</taxon>
        <taxon>Gunneridae</taxon>
        <taxon>Pentapetalae</taxon>
        <taxon>rosids</taxon>
        <taxon>fabids</taxon>
        <taxon>Malpighiales</taxon>
        <taxon>Euphorbiaceae</taxon>
        <taxon>Acalyphoideae</taxon>
        <taxon>Acalypheae</taxon>
        <taxon>Ricinus</taxon>
    </lineage>
</organism>
<evidence type="ECO:0000313" key="2">
    <source>
        <dbReference type="Proteomes" id="UP000008311"/>
    </source>
</evidence>
<feature type="non-terminal residue" evidence="1">
    <location>
        <position position="239"/>
    </location>
</feature>
<protein>
    <submittedName>
        <fullName evidence="1">Uncharacterized protein</fullName>
    </submittedName>
</protein>
<name>B9TQ11_RICCO</name>
<dbReference type="EMBL" id="EQ997663">
    <property type="protein sequence ID" value="EEF22053.1"/>
    <property type="molecule type" value="Genomic_DNA"/>
</dbReference>
<evidence type="ECO:0000313" key="1">
    <source>
        <dbReference type="EMBL" id="EEF22053.1"/>
    </source>
</evidence>
<dbReference type="AlphaFoldDB" id="B9TQ11"/>
<gene>
    <name evidence="1" type="ORF">RCOM_1991420</name>
</gene>
<keyword evidence="2" id="KW-1185">Reference proteome</keyword>
<accession>B9TQ11</accession>
<reference evidence="2" key="1">
    <citation type="journal article" date="2010" name="Nat. Biotechnol.">
        <title>Draft genome sequence of the oilseed species Ricinus communis.</title>
        <authorList>
            <person name="Chan A.P."/>
            <person name="Crabtree J."/>
            <person name="Zhao Q."/>
            <person name="Lorenzi H."/>
            <person name="Orvis J."/>
            <person name="Puiu D."/>
            <person name="Melake-Berhan A."/>
            <person name="Jones K.M."/>
            <person name="Redman J."/>
            <person name="Chen G."/>
            <person name="Cahoon E.B."/>
            <person name="Gedil M."/>
            <person name="Stanke M."/>
            <person name="Haas B.J."/>
            <person name="Wortman J.R."/>
            <person name="Fraser-Liggett C.M."/>
            <person name="Ravel J."/>
            <person name="Rabinowicz P.D."/>
        </authorList>
    </citation>
    <scope>NUCLEOTIDE SEQUENCE [LARGE SCALE GENOMIC DNA]</scope>
    <source>
        <strain evidence="2">cv. Hale</strain>
    </source>
</reference>
<sequence length="239" mass="26254">MEKFLKPAGNKLFATLEVKAQDARMAATAASDQISRVLDVVRYGYERKNPRLSESFVAVTGGKQMYLKVPGTVGAPLQSLTAEQLSDFMERLTNLVVSDGLRQEARSRVFSTFRLYRTGSENSNFENKLVNWWTALEFMVKGSSSGAIGDGVEKAITPTVALAYMPKHLRALRTLLNELGPEIVDPTHGTPVAFGSLPLASLYSLLKDQGVRDSILAACAPRPFVHVHVKRLLGYVENP</sequence>
<dbReference type="InParanoid" id="B9TQ11"/>
<proteinExistence type="predicted"/>
<dbReference type="Proteomes" id="UP000008311">
    <property type="component" value="Unassembled WGS sequence"/>
</dbReference>